<evidence type="ECO:0000313" key="2">
    <source>
        <dbReference type="Proteomes" id="UP001549773"/>
    </source>
</evidence>
<proteinExistence type="predicted"/>
<accession>A0ABV2TTJ9</accession>
<sequence length="99" mass="11219">MRSIILTFLLSLWLSAIIAPSVMTLMDRDGKMMVIGNMNEEENQEQGKKEIGEKKLALYNYSLPNFLIPYNQISTSNNHDEHISSLNLDILLPPPKCLA</sequence>
<organism evidence="1 2">
    <name type="scientific">Sediminicola luteus</name>
    <dbReference type="NCBI Taxonomy" id="319238"/>
    <lineage>
        <taxon>Bacteria</taxon>
        <taxon>Pseudomonadati</taxon>
        <taxon>Bacteroidota</taxon>
        <taxon>Flavobacteriia</taxon>
        <taxon>Flavobacteriales</taxon>
        <taxon>Flavobacteriaceae</taxon>
        <taxon>Sediminicola</taxon>
    </lineage>
</organism>
<dbReference type="RefSeq" id="WP_354617440.1">
    <property type="nucleotide sequence ID" value="NZ_JBEWYP010000002.1"/>
</dbReference>
<keyword evidence="2" id="KW-1185">Reference proteome</keyword>
<reference evidence="1 2" key="1">
    <citation type="submission" date="2024-07" db="EMBL/GenBank/DDBJ databases">
        <title>The genome sequence of type strain Sediminicola luteus GDMCC 1.2596T.</title>
        <authorList>
            <person name="Liu Y."/>
        </authorList>
    </citation>
    <scope>NUCLEOTIDE SEQUENCE [LARGE SCALE GENOMIC DNA]</scope>
    <source>
        <strain evidence="1 2">GDMCC 1.2596</strain>
    </source>
</reference>
<name>A0ABV2TTJ9_9FLAO</name>
<protein>
    <submittedName>
        <fullName evidence="1">Uncharacterized protein</fullName>
    </submittedName>
</protein>
<dbReference type="Proteomes" id="UP001549773">
    <property type="component" value="Unassembled WGS sequence"/>
</dbReference>
<gene>
    <name evidence="1" type="ORF">ABXZ32_04310</name>
</gene>
<comment type="caution">
    <text evidence="1">The sequence shown here is derived from an EMBL/GenBank/DDBJ whole genome shotgun (WGS) entry which is preliminary data.</text>
</comment>
<evidence type="ECO:0000313" key="1">
    <source>
        <dbReference type="EMBL" id="MET7028603.1"/>
    </source>
</evidence>
<dbReference type="EMBL" id="JBEWYP010000002">
    <property type="protein sequence ID" value="MET7028603.1"/>
    <property type="molecule type" value="Genomic_DNA"/>
</dbReference>